<evidence type="ECO:0000313" key="1">
    <source>
        <dbReference type="EMBL" id="MRV71386.1"/>
    </source>
</evidence>
<protein>
    <submittedName>
        <fullName evidence="1">Uncharacterized protein</fullName>
    </submittedName>
</protein>
<accession>A0A7X2LRM8</accession>
<proteinExistence type="predicted"/>
<dbReference type="AlphaFoldDB" id="A0A7X2LRM8"/>
<dbReference type="EMBL" id="WKJJ01000003">
    <property type="protein sequence ID" value="MRV71386.1"/>
    <property type="molecule type" value="Genomic_DNA"/>
</dbReference>
<sequence>MPQSVFHFMAQHTGELILIQAKGDSNTEQAAWRREAQRQFLDWLGSGGFHSEAEEIHARSANENSGTSAAVLQSHPGTQCEELKFTRVRIRDAVE</sequence>
<dbReference type="RefSeq" id="WP_154371848.1">
    <property type="nucleotide sequence ID" value="NZ_WKJJ01000003.1"/>
</dbReference>
<name>A0A7X2LRM8_9BURK</name>
<evidence type="ECO:0000313" key="2">
    <source>
        <dbReference type="Proteomes" id="UP000446768"/>
    </source>
</evidence>
<reference evidence="1 2" key="1">
    <citation type="submission" date="2019-11" db="EMBL/GenBank/DDBJ databases">
        <title>Novel species isolated from a subtropical stream in China.</title>
        <authorList>
            <person name="Lu H."/>
        </authorList>
    </citation>
    <scope>NUCLEOTIDE SEQUENCE [LARGE SCALE GENOMIC DNA]</scope>
    <source>
        <strain evidence="1 2">FT92W</strain>
    </source>
</reference>
<keyword evidence="2" id="KW-1185">Reference proteome</keyword>
<dbReference type="Proteomes" id="UP000446768">
    <property type="component" value="Unassembled WGS sequence"/>
</dbReference>
<gene>
    <name evidence="1" type="ORF">GJ700_06590</name>
</gene>
<organism evidence="1 2">
    <name type="scientific">Pseudoduganella rivuli</name>
    <dbReference type="NCBI Taxonomy" id="2666085"/>
    <lineage>
        <taxon>Bacteria</taxon>
        <taxon>Pseudomonadati</taxon>
        <taxon>Pseudomonadota</taxon>
        <taxon>Betaproteobacteria</taxon>
        <taxon>Burkholderiales</taxon>
        <taxon>Oxalobacteraceae</taxon>
        <taxon>Telluria group</taxon>
        <taxon>Pseudoduganella</taxon>
    </lineage>
</organism>
<comment type="caution">
    <text evidence="1">The sequence shown here is derived from an EMBL/GenBank/DDBJ whole genome shotgun (WGS) entry which is preliminary data.</text>
</comment>